<evidence type="ECO:0000256" key="7">
    <source>
        <dbReference type="SAM" id="MobiDB-lite"/>
    </source>
</evidence>
<evidence type="ECO:0000256" key="5">
    <source>
        <dbReference type="ARBA" id="ARBA00023163"/>
    </source>
</evidence>
<feature type="compositionally biased region" description="Basic and acidic residues" evidence="7">
    <location>
        <begin position="386"/>
        <end position="395"/>
    </location>
</feature>
<reference evidence="9" key="1">
    <citation type="submission" date="2018-11" db="EMBL/GenBank/DDBJ databases">
        <authorList>
            <consortium name="Genoscope - CEA"/>
            <person name="William W."/>
        </authorList>
    </citation>
    <scope>NUCLEOTIDE SEQUENCE</scope>
</reference>
<dbReference type="SMART" id="SM00249">
    <property type="entry name" value="PHD"/>
    <property type="match status" value="1"/>
</dbReference>
<feature type="compositionally biased region" description="Polar residues" evidence="7">
    <location>
        <begin position="85"/>
        <end position="94"/>
    </location>
</feature>
<feature type="compositionally biased region" description="Basic and acidic residues" evidence="7">
    <location>
        <begin position="532"/>
        <end position="545"/>
    </location>
</feature>
<feature type="compositionally biased region" description="Polar residues" evidence="7">
    <location>
        <begin position="400"/>
        <end position="417"/>
    </location>
</feature>
<evidence type="ECO:0000256" key="6">
    <source>
        <dbReference type="PROSITE-ProRule" id="PRU00146"/>
    </source>
</evidence>
<feature type="compositionally biased region" description="Basic and acidic residues" evidence="7">
    <location>
        <begin position="197"/>
        <end position="213"/>
    </location>
</feature>
<feature type="region of interest" description="Disordered" evidence="7">
    <location>
        <begin position="331"/>
        <end position="673"/>
    </location>
</feature>
<gene>
    <name evidence="9" type="ORF">BRAA10T44316Z</name>
</gene>
<feature type="compositionally biased region" description="Basic and acidic residues" evidence="7">
    <location>
        <begin position="993"/>
        <end position="1024"/>
    </location>
</feature>
<feature type="compositionally biased region" description="Polar residues" evidence="7">
    <location>
        <begin position="1028"/>
        <end position="1039"/>
    </location>
</feature>
<dbReference type="PANTHER" id="PTHR33304:SF9">
    <property type="entry name" value="RING_FYVE_PHD ZINC FINGER SUPERFAMILY PROTEIN"/>
    <property type="match status" value="1"/>
</dbReference>
<dbReference type="EMBL" id="LR031577">
    <property type="protein sequence ID" value="VDD19291.1"/>
    <property type="molecule type" value="Genomic_DNA"/>
</dbReference>
<dbReference type="InterPro" id="IPR049914">
    <property type="entry name" value="PHD1-3/5-6"/>
</dbReference>
<dbReference type="InterPro" id="IPR011011">
    <property type="entry name" value="Znf_FYVE_PHD"/>
</dbReference>
<feature type="compositionally biased region" description="Polar residues" evidence="7">
    <location>
        <begin position="957"/>
        <end position="968"/>
    </location>
</feature>
<dbReference type="Pfam" id="PF00628">
    <property type="entry name" value="PHD"/>
    <property type="match status" value="1"/>
</dbReference>
<evidence type="ECO:0000256" key="3">
    <source>
        <dbReference type="ARBA" id="ARBA00022833"/>
    </source>
</evidence>
<feature type="compositionally biased region" description="Basic and acidic residues" evidence="7">
    <location>
        <begin position="1047"/>
        <end position="1060"/>
    </location>
</feature>
<feature type="compositionally biased region" description="Basic and acidic residues" evidence="7">
    <location>
        <begin position="609"/>
        <end position="626"/>
    </location>
</feature>
<evidence type="ECO:0000256" key="2">
    <source>
        <dbReference type="ARBA" id="ARBA00022771"/>
    </source>
</evidence>
<feature type="compositionally biased region" description="Basic and acidic residues" evidence="7">
    <location>
        <begin position="146"/>
        <end position="156"/>
    </location>
</feature>
<dbReference type="GO" id="GO:0008270">
    <property type="term" value="F:zinc ion binding"/>
    <property type="evidence" value="ECO:0007669"/>
    <property type="project" value="UniProtKB-KW"/>
</dbReference>
<feature type="compositionally biased region" description="Polar residues" evidence="7">
    <location>
        <begin position="982"/>
        <end position="992"/>
    </location>
</feature>
<proteinExistence type="predicted"/>
<evidence type="ECO:0000256" key="4">
    <source>
        <dbReference type="ARBA" id="ARBA00023015"/>
    </source>
</evidence>
<feature type="compositionally biased region" description="Polar residues" evidence="7">
    <location>
        <begin position="652"/>
        <end position="667"/>
    </location>
</feature>
<feature type="compositionally biased region" description="Low complexity" evidence="7">
    <location>
        <begin position="1221"/>
        <end position="1232"/>
    </location>
</feature>
<dbReference type="AlphaFoldDB" id="A0A3P6D8E2"/>
<feature type="domain" description="PHD-type" evidence="8">
    <location>
        <begin position="272"/>
        <end position="323"/>
    </location>
</feature>
<feature type="region of interest" description="Disordered" evidence="7">
    <location>
        <begin position="1"/>
        <end position="269"/>
    </location>
</feature>
<keyword evidence="2 6" id="KW-0863">Zinc-finger</keyword>
<evidence type="ECO:0000256" key="1">
    <source>
        <dbReference type="ARBA" id="ARBA00022723"/>
    </source>
</evidence>
<feature type="compositionally biased region" description="Low complexity" evidence="7">
    <location>
        <begin position="73"/>
        <end position="84"/>
    </location>
</feature>
<evidence type="ECO:0000313" key="9">
    <source>
        <dbReference type="EMBL" id="VDD19291.1"/>
    </source>
</evidence>
<dbReference type="Gene3D" id="3.30.40.10">
    <property type="entry name" value="Zinc/RING finger domain, C3HC4 (zinc finger)"/>
    <property type="match status" value="1"/>
</dbReference>
<feature type="compositionally biased region" description="Polar residues" evidence="7">
    <location>
        <begin position="548"/>
        <end position="557"/>
    </location>
</feature>
<keyword evidence="3" id="KW-0862">Zinc</keyword>
<evidence type="ECO:0000259" key="8">
    <source>
        <dbReference type="PROSITE" id="PS50016"/>
    </source>
</evidence>
<feature type="compositionally biased region" description="Low complexity" evidence="7">
    <location>
        <begin position="473"/>
        <end position="485"/>
    </location>
</feature>
<dbReference type="GO" id="GO:0140566">
    <property type="term" value="F:histone reader activity"/>
    <property type="evidence" value="ECO:0007669"/>
    <property type="project" value="InterPro"/>
</dbReference>
<feature type="compositionally biased region" description="Basic and acidic residues" evidence="7">
    <location>
        <begin position="499"/>
        <end position="514"/>
    </location>
</feature>
<keyword evidence="1" id="KW-0479">Metal-binding</keyword>
<feature type="compositionally biased region" description="Basic and acidic residues" evidence="7">
    <location>
        <begin position="104"/>
        <end position="117"/>
    </location>
</feature>
<dbReference type="Pfam" id="PF23121">
    <property type="entry name" value="SPOC_AIPP2"/>
    <property type="match status" value="1"/>
</dbReference>
<organism evidence="9">
    <name type="scientific">Brassica campestris</name>
    <name type="common">Field mustard</name>
    <dbReference type="NCBI Taxonomy" id="3711"/>
    <lineage>
        <taxon>Eukaryota</taxon>
        <taxon>Viridiplantae</taxon>
        <taxon>Streptophyta</taxon>
        <taxon>Embryophyta</taxon>
        <taxon>Tracheophyta</taxon>
        <taxon>Spermatophyta</taxon>
        <taxon>Magnoliopsida</taxon>
        <taxon>eudicotyledons</taxon>
        <taxon>Gunneridae</taxon>
        <taxon>Pentapetalae</taxon>
        <taxon>rosids</taxon>
        <taxon>malvids</taxon>
        <taxon>Brassicales</taxon>
        <taxon>Brassicaceae</taxon>
        <taxon>Brassiceae</taxon>
        <taxon>Brassica</taxon>
    </lineage>
</organism>
<feature type="compositionally biased region" description="Basic and acidic residues" evidence="7">
    <location>
        <begin position="1099"/>
        <end position="1109"/>
    </location>
</feature>
<dbReference type="SUPFAM" id="SSF57903">
    <property type="entry name" value="FYVE/PHD zinc finger"/>
    <property type="match status" value="1"/>
</dbReference>
<sequence length="1276" mass="138511">MQADRRAGKRSINRRGVSNADSGTCNVCSAPCSSCMHRNVGVTGSKSDESSDENGHGVAGSQCSVNEDSLLPSVVVNSRNGSNNTASEASTFVSSGHDALSENAESRERIRRSEKSDGSGVVALTSKASSSGSRMKHKVSASVNVLEKEETVDKDSALVSDPVLSRSRKDQDSTIIKSSSVLSDEVKSQSLRNPSSNHEDRISSERGNFKEKLGPGGNEDREEQSVEGSIPSGQKGKDGKSSTSTSFNKSDESVSSVMSESESDDAEVEHDVKVCDICGDAGREDLLAICTGCSDGAEHTYCMRVMLNEVPEGDWLCEECEEAEKQKQEAKRKIETEIIHSPQSSGKRHADKIEAAPDAKRQAVEGSTGSPKKSILPRIGPLSRETSLKGLDRPRGKLSHQASFSDTTEGARSTGLQLQPPKGAFLKSSSFNSSSSKPKVQLMDDVILPRKKTGKEYTPVDIKEGGLGIVSKSMSSRTTDTGSSSGNDPEAKTLASKVHSQEGKSSKQLKDRSAEANASAASTDQKLTPRSNTRDLKGLQSDGKRGSLTKQVSNLNRNRLENPIASGIRGNSREQSVSQTDCKDELTSTSCAGEGVPSNGNVTSQDGLPRSREFKEVVKKSKEALGKRQRSSLLAGGKGLPSSQKGDKTAESSDTSGVSDSDPSTTKIVREDINKGNRLRAAVDAALRKKPSFSKNRVLEQCDAALASNVPSNSDKTLRDQLPSKMHTTSWPAPDPYKQTIVTNGKQLVPSGADAMPPRSVELEVNPPSVKPVMRDWPLVSPLAPLRNSAIPDHESIWQGNLEVRKARDQSAMHSGMQAHLSTLASPKVAEVVNKFPEKFSLSEVPRLSTWPAQFQDIGTKEDHIALFFFAKDVESYERNYKPLVDNMMKKDLALKGNLDNVEILIFASNQLPPNCQRWNMLYFLWGVFRGRKEISTVSPQKNPSLPASNVLPCDQNPSDLCQTSSPSKHLVKASSLRESPHNINVTQNRTDVFSHENPSDRESSIEKSSNTKEEIAPKEEEPGANHITCQANGSNSGDSLVKKVQQHTEEQESGGRKDVPMTVIDSEIPPHGQDNNYSQASQRKRPLWEVTRPATENQKVELSNERLSEGSPNKKLKTENESSSSSFSQDTLGNDSGMMKKSPKVVFPLDLNAEREEEEEDMELVDDLIPLGNNSNNNNQSGRLMGTVPDLELALGGEETRQEEEEEETMGLLPFLAGRSNSGGEQSSSLSKGKEKEEDEDMDVSASLSLSLSFPGEERKNADKTPLFLFRDLPR</sequence>
<feature type="compositionally biased region" description="Polar residues" evidence="7">
    <location>
        <begin position="173"/>
        <end position="196"/>
    </location>
</feature>
<accession>A0A3P6D8E2</accession>
<name>A0A3P6D8E2_BRACM</name>
<feature type="compositionally biased region" description="Basic and acidic residues" evidence="7">
    <location>
        <begin position="351"/>
        <end position="363"/>
    </location>
</feature>
<dbReference type="InterPro" id="IPR019787">
    <property type="entry name" value="Znf_PHD-finger"/>
</dbReference>
<keyword evidence="5" id="KW-0804">Transcription</keyword>
<dbReference type="InterPro" id="IPR056280">
    <property type="entry name" value="AIPP2-like_SPOC"/>
</dbReference>
<keyword evidence="4" id="KW-0805">Transcription regulation</keyword>
<dbReference type="PROSITE" id="PS50016">
    <property type="entry name" value="ZF_PHD_2"/>
    <property type="match status" value="1"/>
</dbReference>
<feature type="compositionally biased region" description="Basic and acidic residues" evidence="7">
    <location>
        <begin position="46"/>
        <end position="55"/>
    </location>
</feature>
<feature type="region of interest" description="Disordered" evidence="7">
    <location>
        <begin position="957"/>
        <end position="1144"/>
    </location>
</feature>
<feature type="region of interest" description="Disordered" evidence="7">
    <location>
        <begin position="1197"/>
        <end position="1276"/>
    </location>
</feature>
<dbReference type="PANTHER" id="PTHR33304">
    <property type="match status" value="1"/>
</dbReference>
<dbReference type="InterPro" id="IPR001965">
    <property type="entry name" value="Znf_PHD"/>
</dbReference>
<feature type="compositionally biased region" description="Polar residues" evidence="7">
    <location>
        <begin position="519"/>
        <end position="531"/>
    </location>
</feature>
<dbReference type="GO" id="GO:0034244">
    <property type="term" value="P:negative regulation of transcription elongation by RNA polymerase II"/>
    <property type="evidence" value="ECO:0007669"/>
    <property type="project" value="InterPro"/>
</dbReference>
<dbReference type="InterPro" id="IPR013083">
    <property type="entry name" value="Znf_RING/FYVE/PHD"/>
</dbReference>
<protein>
    <recommendedName>
        <fullName evidence="8">PHD-type domain-containing protein</fullName>
    </recommendedName>
</protein>